<feature type="transmembrane region" description="Helical" evidence="2">
    <location>
        <begin position="139"/>
        <end position="158"/>
    </location>
</feature>
<protein>
    <recommendedName>
        <fullName evidence="5">Nutrient deprivation-induced protein</fullName>
    </recommendedName>
</protein>
<dbReference type="RefSeq" id="WP_107664122.1">
    <property type="nucleotide sequence ID" value="NZ_QKZS01000005.1"/>
</dbReference>
<evidence type="ECO:0000256" key="1">
    <source>
        <dbReference type="SAM" id="MobiDB-lite"/>
    </source>
</evidence>
<name>A0A2W7R2W3_9RHOB</name>
<keyword evidence="2" id="KW-1133">Transmembrane helix</keyword>
<organism evidence="3 4">
    <name type="scientific">Cereibacter changlensis</name>
    <dbReference type="NCBI Taxonomy" id="402884"/>
    <lineage>
        <taxon>Bacteria</taxon>
        <taxon>Pseudomonadati</taxon>
        <taxon>Pseudomonadota</taxon>
        <taxon>Alphaproteobacteria</taxon>
        <taxon>Rhodobacterales</taxon>
        <taxon>Paracoccaceae</taxon>
        <taxon>Cereibacter</taxon>
    </lineage>
</organism>
<dbReference type="AlphaFoldDB" id="A0A2W7R2W3"/>
<evidence type="ECO:0000313" key="3">
    <source>
        <dbReference type="EMBL" id="PZX54501.1"/>
    </source>
</evidence>
<dbReference type="EMBL" id="QKZS01000005">
    <property type="protein sequence ID" value="PZX54501.1"/>
    <property type="molecule type" value="Genomic_DNA"/>
</dbReference>
<gene>
    <name evidence="3" type="ORF">LX76_02148</name>
</gene>
<evidence type="ECO:0000313" key="4">
    <source>
        <dbReference type="Proteomes" id="UP000249538"/>
    </source>
</evidence>
<comment type="caution">
    <text evidence="3">The sequence shown here is derived from an EMBL/GenBank/DDBJ whole genome shotgun (WGS) entry which is preliminary data.</text>
</comment>
<feature type="compositionally biased region" description="Gly residues" evidence="1">
    <location>
        <begin position="212"/>
        <end position="224"/>
    </location>
</feature>
<proteinExistence type="predicted"/>
<sequence length="290" mass="29502">MQTDKTKPGAADASGSQSRPGLADQAKDAARREMDDARERLHGAADKARGEASRAGRSVQSLMMDEIDKRKGMFCEGLEGVAHAMRKAADDLDKNDDAPAAPRMVHQAVNTIEDMADRLKGQSAEDIGRNLSRYGRENPALFVAGALLAGLAAGRFFVASGSGKRGSRDWDEDEDEELIERPPVMARGPKGHTPGDTASYGSGRHEDLPSGTGSGAGMATGAGQGSNPAPSYGQGASQSGVKPAGGTPVSPASTGPASTGPASSSPVSTPSGATPSKPGFTPSGAKDGTS</sequence>
<feature type="region of interest" description="Disordered" evidence="1">
    <location>
        <begin position="161"/>
        <end position="290"/>
    </location>
</feature>
<dbReference type="Proteomes" id="UP000249538">
    <property type="component" value="Unassembled WGS sequence"/>
</dbReference>
<feature type="compositionally biased region" description="Low complexity" evidence="1">
    <location>
        <begin position="250"/>
        <end position="276"/>
    </location>
</feature>
<feature type="region of interest" description="Disordered" evidence="1">
    <location>
        <begin position="1"/>
        <end position="60"/>
    </location>
</feature>
<reference evidence="3 4" key="1">
    <citation type="submission" date="2018-06" db="EMBL/GenBank/DDBJ databases">
        <title>Genomic Encyclopedia of Archaeal and Bacterial Type Strains, Phase II (KMG-II): from individual species to whole genera.</title>
        <authorList>
            <person name="Goeker M."/>
        </authorList>
    </citation>
    <scope>NUCLEOTIDE SEQUENCE [LARGE SCALE GENOMIC DNA]</scope>
    <source>
        <strain evidence="3 4">DSM 18774</strain>
    </source>
</reference>
<evidence type="ECO:0008006" key="5">
    <source>
        <dbReference type="Google" id="ProtNLM"/>
    </source>
</evidence>
<feature type="compositionally biased region" description="Basic and acidic residues" evidence="1">
    <location>
        <begin position="25"/>
        <end position="54"/>
    </location>
</feature>
<keyword evidence="2" id="KW-0472">Membrane</keyword>
<keyword evidence="2" id="KW-0812">Transmembrane</keyword>
<evidence type="ECO:0000256" key="2">
    <source>
        <dbReference type="SAM" id="Phobius"/>
    </source>
</evidence>
<accession>A0A2W7R2W3</accession>